<name>A0A9N9EPN1_9GLOM</name>
<comment type="caution">
    <text evidence="1">The sequence shown here is derived from an EMBL/GenBank/DDBJ whole genome shotgun (WGS) entry which is preliminary data.</text>
</comment>
<dbReference type="EMBL" id="CAJVQA010009619">
    <property type="protein sequence ID" value="CAG8687863.1"/>
    <property type="molecule type" value="Genomic_DNA"/>
</dbReference>
<evidence type="ECO:0000313" key="2">
    <source>
        <dbReference type="Proteomes" id="UP000789759"/>
    </source>
</evidence>
<dbReference type="AlphaFoldDB" id="A0A9N9EPN1"/>
<accession>A0A9N9EPN1</accession>
<proteinExistence type="predicted"/>
<organism evidence="1 2">
    <name type="scientific">Cetraspora pellucida</name>
    <dbReference type="NCBI Taxonomy" id="1433469"/>
    <lineage>
        <taxon>Eukaryota</taxon>
        <taxon>Fungi</taxon>
        <taxon>Fungi incertae sedis</taxon>
        <taxon>Mucoromycota</taxon>
        <taxon>Glomeromycotina</taxon>
        <taxon>Glomeromycetes</taxon>
        <taxon>Diversisporales</taxon>
        <taxon>Gigasporaceae</taxon>
        <taxon>Cetraspora</taxon>
    </lineage>
</organism>
<sequence>MYLKLIRTSTIKLWSGGFSSKCFEHASFSASSDKYWKVIEDKL</sequence>
<gene>
    <name evidence="1" type="ORF">CPELLU_LOCUS11123</name>
</gene>
<dbReference type="Proteomes" id="UP000789759">
    <property type="component" value="Unassembled WGS sequence"/>
</dbReference>
<evidence type="ECO:0000313" key="1">
    <source>
        <dbReference type="EMBL" id="CAG8687863.1"/>
    </source>
</evidence>
<protein>
    <submittedName>
        <fullName evidence="1">16422_t:CDS:1</fullName>
    </submittedName>
</protein>
<reference evidence="1" key="1">
    <citation type="submission" date="2021-06" db="EMBL/GenBank/DDBJ databases">
        <authorList>
            <person name="Kallberg Y."/>
            <person name="Tangrot J."/>
            <person name="Rosling A."/>
        </authorList>
    </citation>
    <scope>NUCLEOTIDE SEQUENCE</scope>
    <source>
        <strain evidence="1">FL966</strain>
    </source>
</reference>
<keyword evidence="2" id="KW-1185">Reference proteome</keyword>